<evidence type="ECO:0000256" key="1">
    <source>
        <dbReference type="SAM" id="SignalP"/>
    </source>
</evidence>
<dbReference type="Gene3D" id="2.170.130.10">
    <property type="entry name" value="TonB-dependent receptor, plug domain"/>
    <property type="match status" value="1"/>
</dbReference>
<feature type="domain" description="TonB-dependent receptor plug" evidence="2">
    <location>
        <begin position="64"/>
        <end position="160"/>
    </location>
</feature>
<dbReference type="InterPro" id="IPR018247">
    <property type="entry name" value="EF_Hand_1_Ca_BS"/>
</dbReference>
<dbReference type="InterPro" id="IPR023996">
    <property type="entry name" value="TonB-dep_OMP_SusC/RagA"/>
</dbReference>
<dbReference type="Proteomes" id="UP001597393">
    <property type="component" value="Unassembled WGS sequence"/>
</dbReference>
<dbReference type="NCBIfam" id="TIGR04056">
    <property type="entry name" value="OMP_RagA_SusC"/>
    <property type="match status" value="1"/>
</dbReference>
<protein>
    <submittedName>
        <fullName evidence="3">SusC/RagA family TonB-linked outer membrane protein</fullName>
    </submittedName>
</protein>
<organism evidence="3 4">
    <name type="scientific">Sphingobacterium corticis</name>
    <dbReference type="NCBI Taxonomy" id="1812823"/>
    <lineage>
        <taxon>Bacteria</taxon>
        <taxon>Pseudomonadati</taxon>
        <taxon>Bacteroidota</taxon>
        <taxon>Sphingobacteriia</taxon>
        <taxon>Sphingobacteriales</taxon>
        <taxon>Sphingobacteriaceae</taxon>
        <taxon>Sphingobacterium</taxon>
    </lineage>
</organism>
<name>A0ABW5NJ68_9SPHI</name>
<dbReference type="InterPro" id="IPR012910">
    <property type="entry name" value="Plug_dom"/>
</dbReference>
<dbReference type="RefSeq" id="WP_380868351.1">
    <property type="nucleotide sequence ID" value="NZ_JBHUMA010000004.1"/>
</dbReference>
<reference evidence="4" key="1">
    <citation type="journal article" date="2019" name="Int. J. Syst. Evol. Microbiol.">
        <title>The Global Catalogue of Microorganisms (GCM) 10K type strain sequencing project: providing services to taxonomists for standard genome sequencing and annotation.</title>
        <authorList>
            <consortium name="The Broad Institute Genomics Platform"/>
            <consortium name="The Broad Institute Genome Sequencing Center for Infectious Disease"/>
            <person name="Wu L."/>
            <person name="Ma J."/>
        </authorList>
    </citation>
    <scope>NUCLEOTIDE SEQUENCE [LARGE SCALE GENOMIC DNA]</scope>
    <source>
        <strain evidence="4">KCTC 42248</strain>
    </source>
</reference>
<evidence type="ECO:0000313" key="3">
    <source>
        <dbReference type="EMBL" id="MFD2598455.1"/>
    </source>
</evidence>
<keyword evidence="1" id="KW-0732">Signal</keyword>
<gene>
    <name evidence="3" type="ORF">ACFSQ3_05770</name>
</gene>
<comment type="caution">
    <text evidence="3">The sequence shown here is derived from an EMBL/GenBank/DDBJ whole genome shotgun (WGS) entry which is preliminary data.</text>
</comment>
<keyword evidence="4" id="KW-1185">Reference proteome</keyword>
<sequence length="963" mass="107763">MISNNIYQKIGAACLLLWALGSTSVSAQESSTVDQDSVSHYQNGSIVPVWNRGHKYSNSITWGDTLANTTVPNITNTLYGRLNGLMTMQNGGQPGYDQASMYVRGMGTYDQSSLVCYVDGFQVDIALYFSYLSAGEIENVRLLKDPVSLATFGMKGANGILWVTTKRSTDNKLDIQARVHSGIQQPTSLLKPLNSYQYANLFNQAISNDRYALNGNQFQWAPQYSNEELANFQNGTGTNVDWLDAAMRDAGRYTDANVQFKGGIDETAKYYVFLDYMNHGGLYDVPNTSGFASNSQLSRISMRTNVDLHFFDIFDAKIDLGGRVDRHMHPMSQNNFENANNYWRELTTYPNSIYPITDPATGNWSGNSLYPNNPVAQLNAIGTYSGNERTLQGNFSLRERLDMITKGLYLSQSVSFNTWTRVIQEKTASYARFFNGQQATADRTESINFGPSQSYGQLTWRQTNFIAGYDRTFGDHSVSAATNFYTSEMLPDANENAANIRHRFQNLGTRANYAFKDRYSLDLAFGYSGSDNYAPASRWRFYPATGFRWTVSNESFLSDVSWLDDLNVYASIGKSANDQTLQGRYLYQQYYQQAGGILTGVNNLIYNGGLQLGRIASPGIIAEESLKKELSVDATLWNRVNVQATWFDDKRSGIITQNNLIPGFLGYTGSERLPLENIGKVTNRGFELNLGYHDRVGDVSYGILLSGTYAKNNIDYQAEVPNKNAFSNLTGNPIGTPFGLTADRLYQLEDFNADGSLKSGIAAPTFGPVQPGDIKYVDLDGDGQIDNNDMSRIGYSTYPQFYYSWDVRVGYKGFSLSALFQGAANRSVNLLGASYDLFVPFVGNRTAYPVAENAWAYYPEAGIDNRNDATYPRLTTVANENNYINSSFWIKNADFLRLRSLQLQYDLPQQWIENLKLKQAKIMLTAVNPFVWSDFQRTYKLDPETPAGYPAVKSYTAGVMLHF</sequence>
<dbReference type="Pfam" id="PF07715">
    <property type="entry name" value="Plug"/>
    <property type="match status" value="1"/>
</dbReference>
<accession>A0ABW5NJ68</accession>
<feature type="chain" id="PRO_5046952166" evidence="1">
    <location>
        <begin position="28"/>
        <end position="963"/>
    </location>
</feature>
<dbReference type="SUPFAM" id="SSF56935">
    <property type="entry name" value="Porins"/>
    <property type="match status" value="1"/>
</dbReference>
<dbReference type="InterPro" id="IPR037066">
    <property type="entry name" value="Plug_dom_sf"/>
</dbReference>
<evidence type="ECO:0000259" key="2">
    <source>
        <dbReference type="Pfam" id="PF07715"/>
    </source>
</evidence>
<evidence type="ECO:0000313" key="4">
    <source>
        <dbReference type="Proteomes" id="UP001597393"/>
    </source>
</evidence>
<proteinExistence type="predicted"/>
<dbReference type="EMBL" id="JBHUMA010000004">
    <property type="protein sequence ID" value="MFD2598455.1"/>
    <property type="molecule type" value="Genomic_DNA"/>
</dbReference>
<dbReference type="PROSITE" id="PS00018">
    <property type="entry name" value="EF_HAND_1"/>
    <property type="match status" value="1"/>
</dbReference>
<feature type="signal peptide" evidence="1">
    <location>
        <begin position="1"/>
        <end position="27"/>
    </location>
</feature>